<protein>
    <submittedName>
        <fullName evidence="1">Uncharacterized protein</fullName>
    </submittedName>
</protein>
<organism evidence="1 2">
    <name type="scientific">Etheostoma spectabile</name>
    <name type="common">orangethroat darter</name>
    <dbReference type="NCBI Taxonomy" id="54343"/>
    <lineage>
        <taxon>Eukaryota</taxon>
        <taxon>Metazoa</taxon>
        <taxon>Chordata</taxon>
        <taxon>Craniata</taxon>
        <taxon>Vertebrata</taxon>
        <taxon>Euteleostomi</taxon>
        <taxon>Actinopterygii</taxon>
        <taxon>Neopterygii</taxon>
        <taxon>Teleostei</taxon>
        <taxon>Neoteleostei</taxon>
        <taxon>Acanthomorphata</taxon>
        <taxon>Eupercaria</taxon>
        <taxon>Perciformes</taxon>
        <taxon>Percoidei</taxon>
        <taxon>Percidae</taxon>
        <taxon>Etheostomatinae</taxon>
        <taxon>Etheostoma</taxon>
    </lineage>
</organism>
<evidence type="ECO:0000313" key="2">
    <source>
        <dbReference type="Proteomes" id="UP000327493"/>
    </source>
</evidence>
<proteinExistence type="predicted"/>
<dbReference type="Proteomes" id="UP000327493">
    <property type="component" value="Chromosome 5"/>
</dbReference>
<name>A0A5J5DHY5_9PERO</name>
<accession>A0A5J5DHY5</accession>
<sequence>MSVILQFVWSCCQSSNYLSSCATKPTKLQHIFT</sequence>
<comment type="caution">
    <text evidence="1">The sequence shown here is derived from an EMBL/GenBank/DDBJ whole genome shotgun (WGS) entry which is preliminary data.</text>
</comment>
<dbReference type="EMBL" id="VOFY01000005">
    <property type="protein sequence ID" value="KAA8592891.1"/>
    <property type="molecule type" value="Genomic_DNA"/>
</dbReference>
<reference evidence="1 2" key="1">
    <citation type="submission" date="2019-08" db="EMBL/GenBank/DDBJ databases">
        <title>A chromosome-level genome assembly, high-density linkage maps, and genome scans reveal the genomic architecture of hybrid incompatibilities underlying speciation via character displacement in darters (Percidae: Etheostominae).</title>
        <authorList>
            <person name="Moran R.L."/>
            <person name="Catchen J.M."/>
            <person name="Fuller R.C."/>
        </authorList>
    </citation>
    <scope>NUCLEOTIDE SEQUENCE [LARGE SCALE GENOMIC DNA]</scope>
    <source>
        <strain evidence="1">EspeVRDwgs_2016</strain>
        <tissue evidence="1">Muscle</tissue>
    </source>
</reference>
<dbReference type="AlphaFoldDB" id="A0A5J5DHY5"/>
<keyword evidence="2" id="KW-1185">Reference proteome</keyword>
<evidence type="ECO:0000313" key="1">
    <source>
        <dbReference type="EMBL" id="KAA8592891.1"/>
    </source>
</evidence>
<gene>
    <name evidence="1" type="ORF">FQN60_018346</name>
</gene>